<keyword evidence="2 4" id="KW-0732">Signal</keyword>
<protein>
    <recommendedName>
        <fullName evidence="4">Carboxylic ester hydrolase</fullName>
        <ecNumber evidence="4">3.1.1.-</ecNumber>
    </recommendedName>
</protein>
<dbReference type="AlphaFoldDB" id="A0AA88YMQ8"/>
<dbReference type="EMBL" id="VSWD01000005">
    <property type="protein sequence ID" value="KAK3101784.1"/>
    <property type="molecule type" value="Genomic_DNA"/>
</dbReference>
<dbReference type="PROSITE" id="PS00122">
    <property type="entry name" value="CARBOXYLESTERASE_B_1"/>
    <property type="match status" value="1"/>
</dbReference>
<name>A0AA88YMQ8_PINIB</name>
<dbReference type="PROSITE" id="PS00941">
    <property type="entry name" value="CARBOXYLESTERASE_B_2"/>
    <property type="match status" value="1"/>
</dbReference>
<keyword evidence="7" id="KW-1185">Reference proteome</keyword>
<gene>
    <name evidence="6" type="ORF">FSP39_006307</name>
</gene>
<sequence>MNSCIDRSLVIFALCIFAVPSIASNLESVVRAVTTETKNGPIKGVVTTIPGRSDTVLQYRKVPFAKPPIGKLRFSKPEPYGAWGSELDATEFGPSCMQGATQYFHDKPNEDYSEDCLFLNIYAPSTPKDEKRPVMVWIHGGGFTVGQGMFYNASYMANTGDVVVVTINYRLGIFGFYSLNDPKVLGNYGLWDQIEALRWINENIESFGGDKDSVTIFGESAGGFSVSLLSLIPSNRGLFHRVIAQSGTSMSPYANSPACAFASQAVTAYIGCHSDDLDARLSCMREKSAEDLLQASSPKNFVFVKSDELHLILGMGPVVDGELFPDVPQNLLSNSYPDIVDFYKSLDVIAGTTSQEGSLLYILLAPPELQEKHNFKLYEGIPTEVFQKLIVGTLVGTYYQNNTGVWQAIASRYTDTSSMEAQSMRSVELYAVVFFVVPTIQSLIAHASENHQGKTYQYNMARVSPLPFGPPVPSWFKGCGHADDLLYLFGMEIKKLQGFSISDEDITLATQMMKYWTNFARTGNPNLPKSEDLPVWPQFDGQSRLYMELDSPVQAKHGLVSEDVKFWTETVPTLLKSENHSHNTDREEL</sequence>
<comment type="caution">
    <text evidence="6">The sequence shown here is derived from an EMBL/GenBank/DDBJ whole genome shotgun (WGS) entry which is preliminary data.</text>
</comment>
<dbReference type="InterPro" id="IPR029058">
    <property type="entry name" value="AB_hydrolase_fold"/>
</dbReference>
<keyword evidence="3 4" id="KW-0378">Hydrolase</keyword>
<evidence type="ECO:0000313" key="7">
    <source>
        <dbReference type="Proteomes" id="UP001186944"/>
    </source>
</evidence>
<feature type="chain" id="PRO_5041516570" description="Carboxylic ester hydrolase" evidence="4">
    <location>
        <begin position="24"/>
        <end position="589"/>
    </location>
</feature>
<evidence type="ECO:0000259" key="5">
    <source>
        <dbReference type="Pfam" id="PF00135"/>
    </source>
</evidence>
<dbReference type="Proteomes" id="UP001186944">
    <property type="component" value="Unassembled WGS sequence"/>
</dbReference>
<dbReference type="InterPro" id="IPR002018">
    <property type="entry name" value="CarbesteraseB"/>
</dbReference>
<evidence type="ECO:0000313" key="6">
    <source>
        <dbReference type="EMBL" id="KAK3101784.1"/>
    </source>
</evidence>
<dbReference type="InterPro" id="IPR019819">
    <property type="entry name" value="Carboxylesterase_B_CS"/>
</dbReference>
<dbReference type="EC" id="3.1.1.-" evidence="4"/>
<comment type="similarity">
    <text evidence="1 4">Belongs to the type-B carboxylesterase/lipase family.</text>
</comment>
<dbReference type="Gene3D" id="3.40.50.1820">
    <property type="entry name" value="alpha/beta hydrolase"/>
    <property type="match status" value="1"/>
</dbReference>
<evidence type="ECO:0000256" key="4">
    <source>
        <dbReference type="RuleBase" id="RU361235"/>
    </source>
</evidence>
<dbReference type="GO" id="GO:0016787">
    <property type="term" value="F:hydrolase activity"/>
    <property type="evidence" value="ECO:0007669"/>
    <property type="project" value="UniProtKB-KW"/>
</dbReference>
<evidence type="ECO:0000256" key="3">
    <source>
        <dbReference type="ARBA" id="ARBA00022801"/>
    </source>
</evidence>
<feature type="domain" description="Carboxylesterase type B" evidence="5">
    <location>
        <begin position="35"/>
        <end position="567"/>
    </location>
</feature>
<dbReference type="Pfam" id="PF00135">
    <property type="entry name" value="COesterase"/>
    <property type="match status" value="1"/>
</dbReference>
<dbReference type="InterPro" id="IPR051093">
    <property type="entry name" value="Neuroligin/BSAL"/>
</dbReference>
<dbReference type="SUPFAM" id="SSF53474">
    <property type="entry name" value="alpha/beta-Hydrolases"/>
    <property type="match status" value="1"/>
</dbReference>
<dbReference type="InterPro" id="IPR019826">
    <property type="entry name" value="Carboxylesterase_B_AS"/>
</dbReference>
<dbReference type="PANTHER" id="PTHR43903">
    <property type="entry name" value="NEUROLIGIN"/>
    <property type="match status" value="1"/>
</dbReference>
<reference evidence="6" key="1">
    <citation type="submission" date="2019-08" db="EMBL/GenBank/DDBJ databases">
        <title>The improved chromosome-level genome for the pearl oyster Pinctada fucata martensii using PacBio sequencing and Hi-C.</title>
        <authorList>
            <person name="Zheng Z."/>
        </authorList>
    </citation>
    <scope>NUCLEOTIDE SEQUENCE</scope>
    <source>
        <strain evidence="6">ZZ-2019</strain>
        <tissue evidence="6">Adductor muscle</tissue>
    </source>
</reference>
<accession>A0AA88YMQ8</accession>
<proteinExistence type="inferred from homology"/>
<evidence type="ECO:0000256" key="2">
    <source>
        <dbReference type="ARBA" id="ARBA00022729"/>
    </source>
</evidence>
<feature type="signal peptide" evidence="4">
    <location>
        <begin position="1"/>
        <end position="23"/>
    </location>
</feature>
<organism evidence="6 7">
    <name type="scientific">Pinctada imbricata</name>
    <name type="common">Atlantic pearl-oyster</name>
    <name type="synonym">Pinctada martensii</name>
    <dbReference type="NCBI Taxonomy" id="66713"/>
    <lineage>
        <taxon>Eukaryota</taxon>
        <taxon>Metazoa</taxon>
        <taxon>Spiralia</taxon>
        <taxon>Lophotrochozoa</taxon>
        <taxon>Mollusca</taxon>
        <taxon>Bivalvia</taxon>
        <taxon>Autobranchia</taxon>
        <taxon>Pteriomorphia</taxon>
        <taxon>Pterioida</taxon>
        <taxon>Pterioidea</taxon>
        <taxon>Pteriidae</taxon>
        <taxon>Pinctada</taxon>
    </lineage>
</organism>
<evidence type="ECO:0000256" key="1">
    <source>
        <dbReference type="ARBA" id="ARBA00005964"/>
    </source>
</evidence>